<feature type="chain" id="PRO_5043723794" evidence="1">
    <location>
        <begin position="21"/>
        <end position="142"/>
    </location>
</feature>
<dbReference type="SUPFAM" id="SSF54427">
    <property type="entry name" value="NTF2-like"/>
    <property type="match status" value="1"/>
</dbReference>
<evidence type="ECO:0000259" key="2">
    <source>
        <dbReference type="Pfam" id="PF14534"/>
    </source>
</evidence>
<evidence type="ECO:0000256" key="1">
    <source>
        <dbReference type="SAM" id="SignalP"/>
    </source>
</evidence>
<feature type="domain" description="DUF4440" evidence="2">
    <location>
        <begin position="33"/>
        <end position="136"/>
    </location>
</feature>
<accession>A0AAW9SH05</accession>
<evidence type="ECO:0000313" key="3">
    <source>
        <dbReference type="EMBL" id="MEN7549981.1"/>
    </source>
</evidence>
<sequence length="142" mass="16472">MKKYYLLFITLLSVAFSSFGQNKDVAMIASELDRQTQAWNEGNLESFMEGYWHSEQLKFIGKNGVTMGWNNILERYKKAYPDQKAMGELKFDILHQEYVGKKAIFMIGKYHLSLEGGNKEGYFSVIWKKIKGKWLIVADHSS</sequence>
<evidence type="ECO:0000313" key="4">
    <source>
        <dbReference type="Proteomes" id="UP001403385"/>
    </source>
</evidence>
<comment type="caution">
    <text evidence="3">The sequence shown here is derived from an EMBL/GenBank/DDBJ whole genome shotgun (WGS) entry which is preliminary data.</text>
</comment>
<proteinExistence type="predicted"/>
<dbReference type="Gene3D" id="3.10.450.50">
    <property type="match status" value="1"/>
</dbReference>
<protein>
    <submittedName>
        <fullName evidence="3">Nuclear transport factor 2 family protein</fullName>
    </submittedName>
</protein>
<keyword evidence="1" id="KW-0732">Signal</keyword>
<organism evidence="3 4">
    <name type="scientific">Rapidithrix thailandica</name>
    <dbReference type="NCBI Taxonomy" id="413964"/>
    <lineage>
        <taxon>Bacteria</taxon>
        <taxon>Pseudomonadati</taxon>
        <taxon>Bacteroidota</taxon>
        <taxon>Cytophagia</taxon>
        <taxon>Cytophagales</taxon>
        <taxon>Flammeovirgaceae</taxon>
        <taxon>Rapidithrix</taxon>
    </lineage>
</organism>
<dbReference type="AlphaFoldDB" id="A0AAW9SH05"/>
<feature type="signal peptide" evidence="1">
    <location>
        <begin position="1"/>
        <end position="20"/>
    </location>
</feature>
<dbReference type="InterPro" id="IPR027843">
    <property type="entry name" value="DUF4440"/>
</dbReference>
<reference evidence="3 4" key="1">
    <citation type="submission" date="2024-04" db="EMBL/GenBank/DDBJ databases">
        <title>Novel genus in family Flammeovirgaceae.</title>
        <authorList>
            <person name="Nguyen T.H."/>
            <person name="Vuong T.Q."/>
            <person name="Le H."/>
            <person name="Kim S.-G."/>
        </authorList>
    </citation>
    <scope>NUCLEOTIDE SEQUENCE [LARGE SCALE GENOMIC DNA]</scope>
    <source>
        <strain evidence="3 4">JCM 23209</strain>
    </source>
</reference>
<dbReference type="RefSeq" id="WP_346822760.1">
    <property type="nucleotide sequence ID" value="NZ_JBDKWZ010000011.1"/>
</dbReference>
<gene>
    <name evidence="3" type="ORF">AAG747_18795</name>
</gene>
<dbReference type="Pfam" id="PF14534">
    <property type="entry name" value="DUF4440"/>
    <property type="match status" value="1"/>
</dbReference>
<name>A0AAW9SH05_9BACT</name>
<dbReference type="Proteomes" id="UP001403385">
    <property type="component" value="Unassembled WGS sequence"/>
</dbReference>
<dbReference type="EMBL" id="JBDKWZ010000011">
    <property type="protein sequence ID" value="MEN7549981.1"/>
    <property type="molecule type" value="Genomic_DNA"/>
</dbReference>
<dbReference type="InterPro" id="IPR032710">
    <property type="entry name" value="NTF2-like_dom_sf"/>
</dbReference>
<keyword evidence="4" id="KW-1185">Reference proteome</keyword>